<accession>A0AAV2QTY8</accession>
<organism evidence="4 5">
    <name type="scientific">Meganyctiphanes norvegica</name>
    <name type="common">Northern krill</name>
    <name type="synonym">Thysanopoda norvegica</name>
    <dbReference type="NCBI Taxonomy" id="48144"/>
    <lineage>
        <taxon>Eukaryota</taxon>
        <taxon>Metazoa</taxon>
        <taxon>Ecdysozoa</taxon>
        <taxon>Arthropoda</taxon>
        <taxon>Crustacea</taxon>
        <taxon>Multicrustacea</taxon>
        <taxon>Malacostraca</taxon>
        <taxon>Eumalacostraca</taxon>
        <taxon>Eucarida</taxon>
        <taxon>Euphausiacea</taxon>
        <taxon>Euphausiidae</taxon>
        <taxon>Meganyctiphanes</taxon>
    </lineage>
</organism>
<evidence type="ECO:0000256" key="2">
    <source>
        <dbReference type="ARBA" id="ARBA00017835"/>
    </source>
</evidence>
<keyword evidence="5" id="KW-1185">Reference proteome</keyword>
<reference evidence="4 5" key="1">
    <citation type="submission" date="2024-05" db="EMBL/GenBank/DDBJ databases">
        <authorList>
            <person name="Wallberg A."/>
        </authorList>
    </citation>
    <scope>NUCLEOTIDE SEQUENCE [LARGE SCALE GENOMIC DNA]</scope>
</reference>
<dbReference type="AlphaFoldDB" id="A0AAV2QTY8"/>
<proteinExistence type="inferred from homology"/>
<dbReference type="EMBL" id="CAXKWB010010629">
    <property type="protein sequence ID" value="CAL4098729.1"/>
    <property type="molecule type" value="Genomic_DNA"/>
</dbReference>
<comment type="similarity">
    <text evidence="1">Belongs to the MTFP1 family.</text>
</comment>
<name>A0AAV2QTY8_MEGNR</name>
<dbReference type="PANTHER" id="PTHR11001:SF2">
    <property type="entry name" value="MITOCHONDRIAL FISSION PROCESS PROTEIN 1"/>
    <property type="match status" value="1"/>
</dbReference>
<dbReference type="Proteomes" id="UP001497623">
    <property type="component" value="Unassembled WGS sequence"/>
</dbReference>
<comment type="caution">
    <text evidence="4">The sequence shown here is derived from an EMBL/GenBank/DDBJ whole genome shotgun (WGS) entry which is preliminary data.</text>
</comment>
<dbReference type="InterPro" id="IPR019560">
    <property type="entry name" value="Mitochondrial_18_kDa_protein"/>
</dbReference>
<dbReference type="PANTHER" id="PTHR11001">
    <property type="entry name" value="MITOCHONDRIAL FISSION PROCESS PROTEIN 1"/>
    <property type="match status" value="1"/>
</dbReference>
<dbReference type="GO" id="GO:0000266">
    <property type="term" value="P:mitochondrial fission"/>
    <property type="evidence" value="ECO:0007669"/>
    <property type="project" value="TreeGrafter"/>
</dbReference>
<protein>
    <recommendedName>
        <fullName evidence="2">Mitochondrial fission process protein 1</fullName>
    </recommendedName>
    <alternativeName>
        <fullName evidence="3">Mitochondrial 18 kDa protein</fullName>
    </alternativeName>
</protein>
<evidence type="ECO:0000256" key="3">
    <source>
        <dbReference type="ARBA" id="ARBA00029631"/>
    </source>
</evidence>
<gene>
    <name evidence="4" type="ORF">MNOR_LOCUS16313</name>
</gene>
<evidence type="ECO:0000313" key="5">
    <source>
        <dbReference type="Proteomes" id="UP001497623"/>
    </source>
</evidence>
<evidence type="ECO:0000313" key="4">
    <source>
        <dbReference type="EMBL" id="CAL4098729.1"/>
    </source>
</evidence>
<sequence>MAEEKEVDIYRDTPVRLLGYANEVGEAFRALTPKWFVHSTYGVASVYVLADTYDKSMKMKKQPGATTKASVHAAVDTLLWQAFASVIVPGFTINRVCAASLYTMNKTIPKVPLTARKWITTVIGLGMIPFIVHPIDSLVHSAMDNSVRKYLDLQPVVNEDEPKKEL</sequence>
<evidence type="ECO:0000256" key="1">
    <source>
        <dbReference type="ARBA" id="ARBA00009224"/>
    </source>
</evidence>
<dbReference type="Pfam" id="PF10558">
    <property type="entry name" value="MTP18"/>
    <property type="match status" value="2"/>
</dbReference>
<dbReference type="GO" id="GO:0005739">
    <property type="term" value="C:mitochondrion"/>
    <property type="evidence" value="ECO:0007669"/>
    <property type="project" value="TreeGrafter"/>
</dbReference>